<gene>
    <name evidence="5" type="primary">rpl17</name>
    <name evidence="5" type="ORF">CPARA_2gp199</name>
</gene>
<keyword evidence="2 4" id="KW-0689">Ribosomal protein</keyword>
<dbReference type="Gene3D" id="3.90.470.10">
    <property type="entry name" value="Ribosomal protein L22/L17"/>
    <property type="match status" value="1"/>
</dbReference>
<dbReference type="Pfam" id="PF00237">
    <property type="entry name" value="Ribosomal_L22"/>
    <property type="match status" value="1"/>
</dbReference>
<dbReference type="SUPFAM" id="SSF54843">
    <property type="entry name" value="Ribosomal protein L22"/>
    <property type="match status" value="1"/>
</dbReference>
<keyword evidence="5" id="KW-0542">Nucleomorph</keyword>
<evidence type="ECO:0000256" key="3">
    <source>
        <dbReference type="ARBA" id="ARBA00023274"/>
    </source>
</evidence>
<dbReference type="GO" id="GO:0003735">
    <property type="term" value="F:structural constituent of ribosome"/>
    <property type="evidence" value="ECO:0007669"/>
    <property type="project" value="InterPro"/>
</dbReference>
<dbReference type="GeneID" id="10447262"/>
<keyword evidence="3 4" id="KW-0687">Ribonucleoprotein</keyword>
<dbReference type="EMBL" id="CP002173">
    <property type="protein sequence ID" value="AEA38857.1"/>
    <property type="molecule type" value="Genomic_DNA"/>
</dbReference>
<dbReference type="RefSeq" id="XP_003239755.1">
    <property type="nucleotide sequence ID" value="XM_003239707.1"/>
</dbReference>
<dbReference type="Proteomes" id="UP000243423">
    <property type="component" value="Nucleomorph 2"/>
</dbReference>
<evidence type="ECO:0000256" key="4">
    <source>
        <dbReference type="RuleBase" id="RU004005"/>
    </source>
</evidence>
<organism evidence="5 6">
    <name type="scientific">Cryptomonas paramaecium</name>
    <dbReference type="NCBI Taxonomy" id="2898"/>
    <lineage>
        <taxon>Eukaryota</taxon>
        <taxon>Cryptophyceae</taxon>
        <taxon>Cryptomonadales</taxon>
        <taxon>Cryptomonadaceae</taxon>
        <taxon>Cryptomonas</taxon>
    </lineage>
</organism>
<dbReference type="AlphaFoldDB" id="F2HHR1"/>
<dbReference type="PANTHER" id="PTHR11593">
    <property type="entry name" value="60S RIBOSOMAL PROTEIN L17"/>
    <property type="match status" value="1"/>
</dbReference>
<evidence type="ECO:0000313" key="5">
    <source>
        <dbReference type="EMBL" id="AEA38857.1"/>
    </source>
</evidence>
<accession>F2HHR1</accession>
<dbReference type="CDD" id="cd00336">
    <property type="entry name" value="Ribosomal_L22"/>
    <property type="match status" value="1"/>
</dbReference>
<dbReference type="InterPro" id="IPR001063">
    <property type="entry name" value="Ribosomal_uL22"/>
</dbReference>
<dbReference type="InterPro" id="IPR036394">
    <property type="entry name" value="Ribosomal_uL22_sf"/>
</dbReference>
<evidence type="ECO:0000256" key="2">
    <source>
        <dbReference type="ARBA" id="ARBA00022980"/>
    </source>
</evidence>
<dbReference type="NCBIfam" id="TIGR01038">
    <property type="entry name" value="uL22_arch_euk"/>
    <property type="match status" value="1"/>
</dbReference>
<name>F2HHR1_9CRYP</name>
<evidence type="ECO:0000313" key="6">
    <source>
        <dbReference type="Proteomes" id="UP000243423"/>
    </source>
</evidence>
<protein>
    <submittedName>
        <fullName evidence="5">60S ribosomal protein L17</fullName>
    </submittedName>
</protein>
<dbReference type="PANTHER" id="PTHR11593:SF10">
    <property type="entry name" value="60S RIBOSOMAL PROTEIN L17"/>
    <property type="match status" value="1"/>
</dbReference>
<proteinExistence type="inferred from homology"/>
<dbReference type="GO" id="GO:0022625">
    <property type="term" value="C:cytosolic large ribosomal subunit"/>
    <property type="evidence" value="ECO:0007669"/>
    <property type="project" value="TreeGrafter"/>
</dbReference>
<evidence type="ECO:0000256" key="1">
    <source>
        <dbReference type="ARBA" id="ARBA00009451"/>
    </source>
</evidence>
<geneLocation type="nucleomorph" evidence="5"/>
<dbReference type="GO" id="GO:0002181">
    <property type="term" value="P:cytoplasmic translation"/>
    <property type="evidence" value="ECO:0007669"/>
    <property type="project" value="TreeGrafter"/>
</dbReference>
<dbReference type="InterPro" id="IPR005721">
    <property type="entry name" value="Ribosomal_uL22_euk/arc"/>
</dbReference>
<sequence>MANLTSCSELCKASIFDAKVHFKNTRETANAIRGMGFNQAKKFLKKICLFENTVPFKRYKYGISRKSQNNKKHQNGRWPIKSAQFLMKLLKNIESNASRKNLDMNYLYIKKIQVNKSVRGNRRTFRAHGCINSFSSHPCHIEMWVSRRSDIVQKSFS</sequence>
<comment type="similarity">
    <text evidence="1 4">Belongs to the universal ribosomal protein uL22 family.</text>
</comment>
<reference evidence="5 6" key="1">
    <citation type="journal article" date="2011" name="Genome Biol. Evol.">
        <title>Complete nucleomorph genome sequence of the nonphotosynthetic alga Cryptomonas paramecium reveals a core nucleomorph gene set.</title>
        <authorList>
            <person name="Tanifuji G."/>
            <person name="Onodera N.T."/>
            <person name="Wheeler T.J."/>
            <person name="Dlutek M."/>
            <person name="Donaher N."/>
            <person name="Archibald J.M."/>
        </authorList>
    </citation>
    <scope>NUCLEOTIDE SEQUENCE [LARGE SCALE GENOMIC DNA]</scope>
    <source>
        <strain evidence="5 6">CCAP977/2A</strain>
    </source>
</reference>